<keyword evidence="6" id="KW-0597">Phosphoprotein</keyword>
<evidence type="ECO:0000256" key="21">
    <source>
        <dbReference type="ARBA" id="ARBA00047426"/>
    </source>
</evidence>
<comment type="function">
    <text evidence="19">Broad spectrum monooxygenase that catalyzes the oxygenation of a wide variety of nitrogen- and sulfur-containing compounds including xenobiotics. Catalyzes the S-oxygenation of hypotaurine to produce taurine, an organic osmolyte involved in cell volume regulation as well as a variety of cytoprotective and developmental processes. In vitro, catalyzes the N-oxygenation of trimethylamine (TMA) to produce trimethylamine N-oxide (TMAO) and could therefore participate to the detoxification of this compound that is generated by the action of gut microbiota from dietary precursors such as choline, choline containing compounds, betaine or L-carnitine.</text>
</comment>
<evidence type="ECO:0000256" key="5">
    <source>
        <dbReference type="ARBA" id="ARBA00022481"/>
    </source>
</evidence>
<comment type="catalytic activity">
    <reaction evidence="29">
        <text>(2E)-geranial + NADPH + O2 + H(+) = (1E)-2,6-dimethylhepta-1,5-dien-1-yl formate + NADP(+) + H2O</text>
        <dbReference type="Rhea" id="RHEA:54860"/>
        <dbReference type="ChEBI" id="CHEBI:15377"/>
        <dbReference type="ChEBI" id="CHEBI:15378"/>
        <dbReference type="ChEBI" id="CHEBI:15379"/>
        <dbReference type="ChEBI" id="CHEBI:16980"/>
        <dbReference type="ChEBI" id="CHEBI:57783"/>
        <dbReference type="ChEBI" id="CHEBI:58349"/>
        <dbReference type="ChEBI" id="CHEBI:138375"/>
    </reaction>
    <physiologicalReaction direction="left-to-right" evidence="29">
        <dbReference type="Rhea" id="RHEA:54861"/>
    </physiologicalReaction>
</comment>
<comment type="subcellular location">
    <subcellularLocation>
        <location evidence="2">Endoplasmic reticulum membrane</location>
        <topology evidence="2">Single-pass membrane protein</topology>
    </subcellularLocation>
    <subcellularLocation>
        <location evidence="3">Microsome membrane</location>
    </subcellularLocation>
</comment>
<dbReference type="RefSeq" id="XP_013400437.1">
    <property type="nucleotide sequence ID" value="XM_013544983.2"/>
</dbReference>
<keyword evidence="10 33" id="KW-0274">FAD</keyword>
<evidence type="ECO:0000256" key="31">
    <source>
        <dbReference type="ARBA" id="ARBA00049443"/>
    </source>
</evidence>
<dbReference type="AlphaFoldDB" id="A0A1S3IQE5"/>
<comment type="catalytic activity">
    <reaction evidence="21">
        <text>hexan-3-one + NADPH + O2 + H(+) = propyl propanoate + NADP(+) + H2O</text>
        <dbReference type="Rhea" id="RHEA:54848"/>
        <dbReference type="ChEBI" id="CHEBI:15377"/>
        <dbReference type="ChEBI" id="CHEBI:15378"/>
        <dbReference type="ChEBI" id="CHEBI:15379"/>
        <dbReference type="ChEBI" id="CHEBI:57783"/>
        <dbReference type="ChEBI" id="CHEBI:58349"/>
        <dbReference type="ChEBI" id="CHEBI:89828"/>
        <dbReference type="ChEBI" id="CHEBI:89891"/>
    </reaction>
    <physiologicalReaction direction="left-to-right" evidence="21">
        <dbReference type="Rhea" id="RHEA:54849"/>
    </physiologicalReaction>
</comment>
<keyword evidence="8 35" id="KW-0812">Transmembrane</keyword>
<dbReference type="PIRSF" id="PIRSF000332">
    <property type="entry name" value="FMO"/>
    <property type="match status" value="1"/>
</dbReference>
<evidence type="ECO:0000256" key="4">
    <source>
        <dbReference type="ARBA" id="ARBA00009183"/>
    </source>
</evidence>
<keyword evidence="7 33" id="KW-0285">Flavoprotein</keyword>
<reference evidence="37" key="1">
    <citation type="submission" date="2025-08" db="UniProtKB">
        <authorList>
            <consortium name="RefSeq"/>
        </authorList>
    </citation>
    <scope>IDENTIFICATION</scope>
    <source>
        <tissue evidence="37">Gonads</tissue>
    </source>
</reference>
<evidence type="ECO:0000256" key="13">
    <source>
        <dbReference type="ARBA" id="ARBA00022989"/>
    </source>
</evidence>
<feature type="transmembrane region" description="Helical" evidence="35">
    <location>
        <begin position="537"/>
        <end position="554"/>
    </location>
</feature>
<dbReference type="PRINTS" id="PR01125">
    <property type="entry name" value="FMOXYGENASE5"/>
</dbReference>
<comment type="catalytic activity">
    <reaction evidence="30">
        <text>heptan-4-one + NADPH + O2 + H(+) = propyl butanoate + NADP(+) + H2O</text>
        <dbReference type="Rhea" id="RHEA:54852"/>
        <dbReference type="ChEBI" id="CHEBI:15377"/>
        <dbReference type="ChEBI" id="CHEBI:15378"/>
        <dbReference type="ChEBI" id="CHEBI:15379"/>
        <dbReference type="ChEBI" id="CHEBI:57783"/>
        <dbReference type="ChEBI" id="CHEBI:58349"/>
        <dbReference type="ChEBI" id="CHEBI:89484"/>
        <dbReference type="ChEBI" id="CHEBI:89719"/>
    </reaction>
    <physiologicalReaction direction="left-to-right" evidence="30">
        <dbReference type="Rhea" id="RHEA:54853"/>
    </physiologicalReaction>
</comment>
<organism evidence="36 37">
    <name type="scientific">Lingula anatina</name>
    <name type="common">Brachiopod</name>
    <name type="synonym">Lingula unguis</name>
    <dbReference type="NCBI Taxonomy" id="7574"/>
    <lineage>
        <taxon>Eukaryota</taxon>
        <taxon>Metazoa</taxon>
        <taxon>Spiralia</taxon>
        <taxon>Lophotrochozoa</taxon>
        <taxon>Brachiopoda</taxon>
        <taxon>Linguliformea</taxon>
        <taxon>Lingulata</taxon>
        <taxon>Lingulida</taxon>
        <taxon>Linguloidea</taxon>
        <taxon>Lingulidae</taxon>
        <taxon>Lingula</taxon>
    </lineage>
</organism>
<dbReference type="OrthoDB" id="66881at2759"/>
<evidence type="ECO:0000256" key="22">
    <source>
        <dbReference type="ARBA" id="ARBA00047574"/>
    </source>
</evidence>
<evidence type="ECO:0000256" key="19">
    <source>
        <dbReference type="ARBA" id="ARBA00045957"/>
    </source>
</evidence>
<keyword evidence="9 33" id="KW-0256">Endoplasmic reticulum</keyword>
<dbReference type="InterPro" id="IPR020946">
    <property type="entry name" value="Flavin_mOase-like"/>
</dbReference>
<comment type="catalytic activity">
    <reaction evidence="25">
        <text>hexan-3-one + NADPH + O2 + H(+) = ethyl butanoate + NADP(+) + H2O</text>
        <dbReference type="Rhea" id="RHEA:54844"/>
        <dbReference type="ChEBI" id="CHEBI:15377"/>
        <dbReference type="ChEBI" id="CHEBI:15378"/>
        <dbReference type="ChEBI" id="CHEBI:15379"/>
        <dbReference type="ChEBI" id="CHEBI:57783"/>
        <dbReference type="ChEBI" id="CHEBI:58349"/>
        <dbReference type="ChEBI" id="CHEBI:88764"/>
        <dbReference type="ChEBI" id="CHEBI:89891"/>
    </reaction>
    <physiologicalReaction direction="left-to-right" evidence="25">
        <dbReference type="Rhea" id="RHEA:54845"/>
    </physiologicalReaction>
</comment>
<dbReference type="InterPro" id="IPR036188">
    <property type="entry name" value="FAD/NAD-bd_sf"/>
</dbReference>
<dbReference type="EC" id="1.-.-.-" evidence="34"/>
<evidence type="ECO:0000256" key="18">
    <source>
        <dbReference type="ARBA" id="ARBA00045722"/>
    </source>
</evidence>
<evidence type="ECO:0000256" key="25">
    <source>
        <dbReference type="ARBA" id="ARBA00047977"/>
    </source>
</evidence>
<dbReference type="FunFam" id="3.50.50.60:FF:000159">
    <property type="entry name" value="Dimethylaniline monooxygenase [N-oxide-forming]"/>
    <property type="match status" value="1"/>
</dbReference>
<evidence type="ECO:0000256" key="27">
    <source>
        <dbReference type="ARBA" id="ARBA00048088"/>
    </source>
</evidence>
<evidence type="ECO:0000313" key="37">
    <source>
        <dbReference type="RefSeq" id="XP_013400437.1"/>
    </source>
</evidence>
<comment type="catalytic activity">
    <reaction evidence="27">
        <text>trimethylamine + NADPH + O2 = trimethylamine N-oxide + NADP(+) + H2O</text>
        <dbReference type="Rhea" id="RHEA:31979"/>
        <dbReference type="ChEBI" id="CHEBI:15377"/>
        <dbReference type="ChEBI" id="CHEBI:15379"/>
        <dbReference type="ChEBI" id="CHEBI:15724"/>
        <dbReference type="ChEBI" id="CHEBI:57783"/>
        <dbReference type="ChEBI" id="CHEBI:58349"/>
        <dbReference type="ChEBI" id="CHEBI:58389"/>
        <dbReference type="EC" id="1.14.13.148"/>
    </reaction>
    <physiologicalReaction direction="left-to-right" evidence="27">
        <dbReference type="Rhea" id="RHEA:31980"/>
    </physiologicalReaction>
</comment>
<comment type="function">
    <text evidence="18">Acts as a Baeyer-Villiger monooxygenase on a broad range of substrates. Catalyzes the insertion of an oxygen atom into a carbon-carbon bond adjacent to a carbonyl, which converts ketones to esters. Active on diverse carbonyl compounds, whereas soft nucleophiles are mostly non- or poorly reactive. In contrast with other forms of FMO it is non- or poorly active on 'classical' substrates such as drugs, pesticides, and dietary components containing soft nucleophilic heteroatoms. Able to oxidize drug molecules bearing a carbonyl group on an aliphatic chain, such as nabumetone and pentoxifylline. Also, in the absence of substrates, shows slow but yet significant NADPH oxidase activity. Acts as a positive modulator of cholesterol biosynthesis as well as glucose homeostasis, promoting metabolic aging via pleiotropic effects.</text>
</comment>
<dbReference type="KEGG" id="lak:106166421"/>
<keyword evidence="14 33" id="KW-0560">Oxidoreductase</keyword>
<dbReference type="GO" id="GO:0034899">
    <property type="term" value="F:trimethylamine monooxygenase activity"/>
    <property type="evidence" value="ECO:0007669"/>
    <property type="project" value="UniProtKB-EC"/>
</dbReference>
<comment type="catalytic activity">
    <reaction evidence="24">
        <text>NADPH + O2 + H(+) = H2O2 + NADP(+)</text>
        <dbReference type="Rhea" id="RHEA:11260"/>
        <dbReference type="ChEBI" id="CHEBI:15378"/>
        <dbReference type="ChEBI" id="CHEBI:15379"/>
        <dbReference type="ChEBI" id="CHEBI:16240"/>
        <dbReference type="ChEBI" id="CHEBI:57783"/>
        <dbReference type="ChEBI" id="CHEBI:58349"/>
        <dbReference type="EC" id="1.6.3.1"/>
    </reaction>
    <physiologicalReaction direction="left-to-right" evidence="24">
        <dbReference type="Rhea" id="RHEA:11261"/>
    </physiologicalReaction>
</comment>
<comment type="similarity">
    <text evidence="4 33 34">Belongs to the FMO family.</text>
</comment>
<keyword evidence="12 33" id="KW-0521">NADP</keyword>
<accession>A0A1S3IQE5</accession>
<evidence type="ECO:0000256" key="28">
    <source>
        <dbReference type="ARBA" id="ARBA00048459"/>
    </source>
</evidence>
<keyword evidence="17 33" id="KW-0472">Membrane</keyword>
<evidence type="ECO:0000256" key="30">
    <source>
        <dbReference type="ARBA" id="ARBA00048990"/>
    </source>
</evidence>
<keyword evidence="11" id="KW-0492">Microsome</keyword>
<dbReference type="GeneID" id="106166421"/>
<comment type="catalytic activity">
    <reaction evidence="20">
        <text>hypotaurine + NADH + O2 + H(+) = taurine + NAD(+) + H2O</text>
        <dbReference type="Rhea" id="RHEA:74111"/>
        <dbReference type="ChEBI" id="CHEBI:15377"/>
        <dbReference type="ChEBI" id="CHEBI:15378"/>
        <dbReference type="ChEBI" id="CHEBI:15379"/>
        <dbReference type="ChEBI" id="CHEBI:57540"/>
        <dbReference type="ChEBI" id="CHEBI:57853"/>
        <dbReference type="ChEBI" id="CHEBI:57945"/>
        <dbReference type="ChEBI" id="CHEBI:507393"/>
        <dbReference type="EC" id="1.14.13.8"/>
    </reaction>
    <physiologicalReaction direction="left-to-right" evidence="20">
        <dbReference type="Rhea" id="RHEA:74112"/>
    </physiologicalReaction>
</comment>
<keyword evidence="15 33" id="KW-0503">Monooxygenase</keyword>
<evidence type="ECO:0000256" key="8">
    <source>
        <dbReference type="ARBA" id="ARBA00022692"/>
    </source>
</evidence>
<evidence type="ECO:0000256" key="34">
    <source>
        <dbReference type="RuleBase" id="RU361177"/>
    </source>
</evidence>
<evidence type="ECO:0000256" key="3">
    <source>
        <dbReference type="ARBA" id="ARBA00004524"/>
    </source>
</evidence>
<dbReference type="PANTHER" id="PTHR23023">
    <property type="entry name" value="DIMETHYLANILINE MONOOXYGENASE"/>
    <property type="match status" value="1"/>
</dbReference>
<keyword evidence="13 35" id="KW-1133">Transmembrane helix</keyword>
<dbReference type="InParanoid" id="A0A1S3IQE5"/>
<comment type="catalytic activity">
    <reaction evidence="22">
        <text>heptan-2-one + NADPH + O2 + H(+) = pentyl acetate + NADP(+) + H2O</text>
        <dbReference type="Rhea" id="RHEA:54836"/>
        <dbReference type="ChEBI" id="CHEBI:5672"/>
        <dbReference type="ChEBI" id="CHEBI:15377"/>
        <dbReference type="ChEBI" id="CHEBI:15378"/>
        <dbReference type="ChEBI" id="CHEBI:15379"/>
        <dbReference type="ChEBI" id="CHEBI:57783"/>
        <dbReference type="ChEBI" id="CHEBI:58349"/>
        <dbReference type="ChEBI" id="CHEBI:87362"/>
    </reaction>
    <physiologicalReaction direction="left-to-right" evidence="22">
        <dbReference type="Rhea" id="RHEA:54837"/>
    </physiologicalReaction>
</comment>
<comment type="catalytic activity">
    <reaction evidence="28">
        <text>octan-3-one + NADPH + O2 + H(+) = ethyl hexanoate + NADP(+) + H2O</text>
        <dbReference type="Rhea" id="RHEA:54856"/>
        <dbReference type="ChEBI" id="CHEBI:15377"/>
        <dbReference type="ChEBI" id="CHEBI:15378"/>
        <dbReference type="ChEBI" id="CHEBI:15379"/>
        <dbReference type="ChEBI" id="CHEBI:57783"/>
        <dbReference type="ChEBI" id="CHEBI:58349"/>
        <dbReference type="ChEBI" id="CHEBI:80946"/>
        <dbReference type="ChEBI" id="CHEBI:86055"/>
    </reaction>
    <physiologicalReaction direction="left-to-right" evidence="28">
        <dbReference type="Rhea" id="RHEA:54857"/>
    </physiologicalReaction>
</comment>
<comment type="cofactor">
    <cofactor evidence="1 33 34">
        <name>FAD</name>
        <dbReference type="ChEBI" id="CHEBI:57692"/>
    </cofactor>
</comment>
<comment type="catalytic activity">
    <reaction evidence="32">
        <text>octan-3-one + NADPH + O2 + H(+) = pentyl propanoate + NADP(+) + H2O</text>
        <dbReference type="Rhea" id="RHEA:54840"/>
        <dbReference type="ChEBI" id="CHEBI:15377"/>
        <dbReference type="ChEBI" id="CHEBI:15378"/>
        <dbReference type="ChEBI" id="CHEBI:15379"/>
        <dbReference type="ChEBI" id="CHEBI:57783"/>
        <dbReference type="ChEBI" id="CHEBI:58349"/>
        <dbReference type="ChEBI" id="CHEBI:80946"/>
        <dbReference type="ChEBI" id="CHEBI:87373"/>
    </reaction>
    <physiologicalReaction direction="left-to-right" evidence="32">
        <dbReference type="Rhea" id="RHEA:54841"/>
    </physiologicalReaction>
</comment>
<keyword evidence="5" id="KW-0488">Methylation</keyword>
<evidence type="ECO:0000256" key="29">
    <source>
        <dbReference type="ARBA" id="ARBA00048989"/>
    </source>
</evidence>
<dbReference type="Gene3D" id="3.50.50.60">
    <property type="entry name" value="FAD/NAD(P)-binding domain"/>
    <property type="match status" value="1"/>
</dbReference>
<comment type="catalytic activity">
    <reaction evidence="26">
        <text>hypotaurine + NADPH + O2 + H(+) = taurine + NADP(+) + H2O</text>
        <dbReference type="Rhea" id="RHEA:69819"/>
        <dbReference type="ChEBI" id="CHEBI:15377"/>
        <dbReference type="ChEBI" id="CHEBI:15378"/>
        <dbReference type="ChEBI" id="CHEBI:15379"/>
        <dbReference type="ChEBI" id="CHEBI:57783"/>
        <dbReference type="ChEBI" id="CHEBI:57853"/>
        <dbReference type="ChEBI" id="CHEBI:58349"/>
        <dbReference type="ChEBI" id="CHEBI:507393"/>
        <dbReference type="EC" id="1.14.13.8"/>
    </reaction>
    <physiologicalReaction direction="left-to-right" evidence="26">
        <dbReference type="Rhea" id="RHEA:69820"/>
    </physiologicalReaction>
</comment>
<evidence type="ECO:0000256" key="26">
    <source>
        <dbReference type="ARBA" id="ARBA00048041"/>
    </source>
</evidence>
<evidence type="ECO:0000256" key="24">
    <source>
        <dbReference type="ARBA" id="ARBA00047864"/>
    </source>
</evidence>
<evidence type="ECO:0000256" key="14">
    <source>
        <dbReference type="ARBA" id="ARBA00023002"/>
    </source>
</evidence>
<evidence type="ECO:0000256" key="9">
    <source>
        <dbReference type="ARBA" id="ARBA00022824"/>
    </source>
</evidence>
<proteinExistence type="inferred from homology"/>
<gene>
    <name evidence="37" type="primary">LOC106166421</name>
</gene>
<name>A0A1S3IQE5_LINAN</name>
<dbReference type="InterPro" id="IPR002257">
    <property type="entry name" value="Flavin_mOase_5"/>
</dbReference>
<evidence type="ECO:0000256" key="1">
    <source>
        <dbReference type="ARBA" id="ARBA00001974"/>
    </source>
</evidence>
<dbReference type="GO" id="GO:0016174">
    <property type="term" value="F:NAD(P)H oxidase H2O2-forming activity"/>
    <property type="evidence" value="ECO:0007669"/>
    <property type="project" value="UniProtKB-EC"/>
</dbReference>
<evidence type="ECO:0000256" key="35">
    <source>
        <dbReference type="SAM" id="Phobius"/>
    </source>
</evidence>
<evidence type="ECO:0000256" key="10">
    <source>
        <dbReference type="ARBA" id="ARBA00022827"/>
    </source>
</evidence>
<dbReference type="Proteomes" id="UP000085678">
    <property type="component" value="Unplaced"/>
</dbReference>
<evidence type="ECO:0000256" key="16">
    <source>
        <dbReference type="ARBA" id="ARBA00023098"/>
    </source>
</evidence>
<dbReference type="GO" id="GO:0004499">
    <property type="term" value="F:N,N-dimethylaniline monooxygenase activity"/>
    <property type="evidence" value="ECO:0007669"/>
    <property type="project" value="UniProtKB-UniRule"/>
</dbReference>
<keyword evidence="16" id="KW-0443">Lipid metabolism</keyword>
<dbReference type="Pfam" id="PF00743">
    <property type="entry name" value="FMO-like"/>
    <property type="match status" value="1"/>
</dbReference>
<sequence>MKKIAVIGAGCSGLTAIKSCLDEGLLPVCYERESDIGGLWNYSEEPNGSKGSVYRSCVINISKEMMAFSDFPVPKEAPPFMHHTEVLKYFHLYAAKFDLLKYIQFRSSVEHIRPADDYAVSGRWCITTKRLDDAGEGTHEEEFDGVMVCSGHHAAPHIPNFEGLDKFRGVKLHSHDYKRPDVFQDKKVLIIGMGNSAVDIAVDLSSWGEKIYLSSRRGAWVVSRLGPFGFPADAMANSRVMFSLPRWLLQWSVEKMANYKFNHQRLGLNPVHRALEAFPTINEDIHLRIMNGAIRVRPNVKCFTENGVMFDDNTFESIDVVILATGYDYKYRFLSSAVLNTENNNIELYKYVFPPQLPHPTLAMIGLVQAVGAVMPISELQSRWFTRIVKGHLTLPSKEIIMEDIAQRKKNVRQTFLPSQRHALQTFWVPYMDELADAVGCKPNLKKMFFRDPMFALWCYFGPCVPAQFRLEGPGKWEGARSAVKNCYVNMFGATERSAPPAGESSIWNGLSNRSTCVRENVRRFRKSVAVKHNHGPGYYMYVAFIICILLHIFL</sequence>
<evidence type="ECO:0000256" key="11">
    <source>
        <dbReference type="ARBA" id="ARBA00022848"/>
    </source>
</evidence>
<evidence type="ECO:0000256" key="12">
    <source>
        <dbReference type="ARBA" id="ARBA00022857"/>
    </source>
</evidence>
<dbReference type="InterPro" id="IPR000960">
    <property type="entry name" value="Flavin_mOase"/>
</dbReference>
<evidence type="ECO:0000256" key="2">
    <source>
        <dbReference type="ARBA" id="ARBA00004389"/>
    </source>
</evidence>
<dbReference type="PRINTS" id="PR00370">
    <property type="entry name" value="FMOXYGENASE"/>
</dbReference>
<dbReference type="GO" id="GO:0047822">
    <property type="term" value="F:hypotaurine monooxygenase activity"/>
    <property type="evidence" value="ECO:0007669"/>
    <property type="project" value="RHEA"/>
</dbReference>
<evidence type="ECO:0000256" key="7">
    <source>
        <dbReference type="ARBA" id="ARBA00022630"/>
    </source>
</evidence>
<evidence type="ECO:0000256" key="32">
    <source>
        <dbReference type="ARBA" id="ARBA00049475"/>
    </source>
</evidence>
<evidence type="ECO:0000256" key="15">
    <source>
        <dbReference type="ARBA" id="ARBA00023033"/>
    </source>
</evidence>
<dbReference type="SUPFAM" id="SSF51905">
    <property type="entry name" value="FAD/NAD(P)-binding domain"/>
    <property type="match status" value="2"/>
</dbReference>
<evidence type="ECO:0000313" key="36">
    <source>
        <dbReference type="Proteomes" id="UP000085678"/>
    </source>
</evidence>
<evidence type="ECO:0000256" key="6">
    <source>
        <dbReference type="ARBA" id="ARBA00022553"/>
    </source>
</evidence>
<evidence type="ECO:0000256" key="20">
    <source>
        <dbReference type="ARBA" id="ARBA00047338"/>
    </source>
</evidence>
<keyword evidence="36" id="KW-1185">Reference proteome</keyword>
<evidence type="ECO:0000256" key="17">
    <source>
        <dbReference type="ARBA" id="ARBA00023136"/>
    </source>
</evidence>
<dbReference type="GO" id="GO:0006629">
    <property type="term" value="P:lipid metabolic process"/>
    <property type="evidence" value="ECO:0007669"/>
    <property type="project" value="UniProtKB-KW"/>
</dbReference>
<evidence type="ECO:0000256" key="23">
    <source>
        <dbReference type="ARBA" id="ARBA00047855"/>
    </source>
</evidence>
<dbReference type="InterPro" id="IPR050346">
    <property type="entry name" value="FMO-like"/>
</dbReference>
<dbReference type="GO" id="GO:0005789">
    <property type="term" value="C:endoplasmic reticulum membrane"/>
    <property type="evidence" value="ECO:0007669"/>
    <property type="project" value="UniProtKB-SubCell"/>
</dbReference>
<protein>
    <recommendedName>
        <fullName evidence="34">Flavin-containing monooxygenase</fullName>
        <ecNumber evidence="34">1.-.-.-</ecNumber>
    </recommendedName>
</protein>
<comment type="catalytic activity">
    <reaction evidence="31">
        <text>N,N-dimethylaniline + NADPH + O2 + H(+) = N,N-dimethylaniline N-oxide + NADP(+) + H2O</text>
        <dbReference type="Rhea" id="RHEA:24468"/>
        <dbReference type="ChEBI" id="CHEBI:15377"/>
        <dbReference type="ChEBI" id="CHEBI:15378"/>
        <dbReference type="ChEBI" id="CHEBI:15379"/>
        <dbReference type="ChEBI" id="CHEBI:16269"/>
        <dbReference type="ChEBI" id="CHEBI:17735"/>
        <dbReference type="ChEBI" id="CHEBI:57783"/>
        <dbReference type="ChEBI" id="CHEBI:58349"/>
        <dbReference type="EC" id="1.14.13.8"/>
    </reaction>
    <physiologicalReaction direction="left-to-right" evidence="31">
        <dbReference type="Rhea" id="RHEA:24469"/>
    </physiologicalReaction>
</comment>
<evidence type="ECO:0000256" key="33">
    <source>
        <dbReference type="PIRNR" id="PIRNR000332"/>
    </source>
</evidence>
<dbReference type="GO" id="GO:0050661">
    <property type="term" value="F:NADP binding"/>
    <property type="evidence" value="ECO:0007669"/>
    <property type="project" value="InterPro"/>
</dbReference>
<comment type="catalytic activity">
    <reaction evidence="23">
        <text>sulcatone + NADPH + O2 + H(+) = 4-methylpent-3-en-1-yl acetate + NADP(+) + H2O</text>
        <dbReference type="Rhea" id="RHEA:54864"/>
        <dbReference type="ChEBI" id="CHEBI:15377"/>
        <dbReference type="ChEBI" id="CHEBI:15378"/>
        <dbReference type="ChEBI" id="CHEBI:15379"/>
        <dbReference type="ChEBI" id="CHEBI:16310"/>
        <dbReference type="ChEBI" id="CHEBI:57783"/>
        <dbReference type="ChEBI" id="CHEBI:58349"/>
        <dbReference type="ChEBI" id="CHEBI:138373"/>
    </reaction>
    <physiologicalReaction direction="left-to-right" evidence="23">
        <dbReference type="Rhea" id="RHEA:54865"/>
    </physiologicalReaction>
</comment>
<dbReference type="GO" id="GO:0050660">
    <property type="term" value="F:flavin adenine dinucleotide binding"/>
    <property type="evidence" value="ECO:0007669"/>
    <property type="project" value="InterPro"/>
</dbReference>